<sequence>MVSVDRRVTPGPPRWPGLAVLEYYLVSYRRTWRASVLSSFLLPVLSMLGFGLGVGAYVTGGVSGVRYFDYVVPGLVASTAAQVAVGEATWPVFGNFEWIKIYFAQASAPLRIRDVLGGHLAFVCLRVLASGAVFLAVAAAFGAVHSAWALATLPVLVLVGLSVAAPVFGYTASVSSDSYLALLFRFGVIPMTLFSGVFFPVGSLPAVLRAGAYALPLWHGVDLCRAATLGVPPEWSVPGHLLVLAGWSAVGWLLARARFRRRLVV</sequence>
<evidence type="ECO:0000256" key="1">
    <source>
        <dbReference type="ARBA" id="ARBA00004141"/>
    </source>
</evidence>
<evidence type="ECO:0000256" key="4">
    <source>
        <dbReference type="ARBA" id="ARBA00023136"/>
    </source>
</evidence>
<feature type="domain" description="ABC transmembrane type-2" evidence="7">
    <location>
        <begin position="34"/>
        <end position="262"/>
    </location>
</feature>
<gene>
    <name evidence="8" type="ORF">ACFFHU_10320</name>
</gene>
<keyword evidence="2 6" id="KW-0812">Transmembrane</keyword>
<keyword evidence="6" id="KW-0813">Transport</keyword>
<keyword evidence="3 6" id="KW-1133">Transmembrane helix</keyword>
<keyword evidence="4 6" id="KW-0472">Membrane</keyword>
<dbReference type="PANTHER" id="PTHR43229:SF2">
    <property type="entry name" value="NODULATION PROTEIN J"/>
    <property type="match status" value="1"/>
</dbReference>
<keyword evidence="9" id="KW-1185">Reference proteome</keyword>
<keyword evidence="5" id="KW-0046">Antibiotic resistance</keyword>
<dbReference type="PANTHER" id="PTHR43229">
    <property type="entry name" value="NODULATION PROTEIN J"/>
    <property type="match status" value="1"/>
</dbReference>
<dbReference type="Proteomes" id="UP001589894">
    <property type="component" value="Unassembled WGS sequence"/>
</dbReference>
<feature type="transmembrane region" description="Helical" evidence="6">
    <location>
        <begin position="147"/>
        <end position="170"/>
    </location>
</feature>
<dbReference type="PRINTS" id="PR00164">
    <property type="entry name" value="ABC2TRNSPORT"/>
</dbReference>
<name>A0ABV6NWT0_9ACTN</name>
<evidence type="ECO:0000259" key="7">
    <source>
        <dbReference type="PROSITE" id="PS51012"/>
    </source>
</evidence>
<evidence type="ECO:0000313" key="8">
    <source>
        <dbReference type="EMBL" id="MFC0564528.1"/>
    </source>
</evidence>
<dbReference type="InterPro" id="IPR047817">
    <property type="entry name" value="ABC2_TM_bact-type"/>
</dbReference>
<feature type="transmembrane region" description="Helical" evidence="6">
    <location>
        <begin position="115"/>
        <end position="141"/>
    </location>
</feature>
<dbReference type="InterPro" id="IPR013525">
    <property type="entry name" value="ABC2_TM"/>
</dbReference>
<feature type="transmembrane region" description="Helical" evidence="6">
    <location>
        <begin position="237"/>
        <end position="255"/>
    </location>
</feature>
<dbReference type="InterPro" id="IPR051784">
    <property type="entry name" value="Nod_factor_ABC_transporter"/>
</dbReference>
<feature type="transmembrane region" description="Helical" evidence="6">
    <location>
        <begin position="182"/>
        <end position="208"/>
    </location>
</feature>
<dbReference type="RefSeq" id="WP_377337589.1">
    <property type="nucleotide sequence ID" value="NZ_JBHLUE010000006.1"/>
</dbReference>
<comment type="subcellular location">
    <subcellularLocation>
        <location evidence="6">Cell membrane</location>
        <topology evidence="6">Multi-pass membrane protein</topology>
    </subcellularLocation>
    <subcellularLocation>
        <location evidence="1">Membrane</location>
        <topology evidence="1">Multi-pass membrane protein</topology>
    </subcellularLocation>
</comment>
<protein>
    <recommendedName>
        <fullName evidence="6">Transport permease protein</fullName>
    </recommendedName>
</protein>
<evidence type="ECO:0000313" key="9">
    <source>
        <dbReference type="Proteomes" id="UP001589894"/>
    </source>
</evidence>
<evidence type="ECO:0000256" key="3">
    <source>
        <dbReference type="ARBA" id="ARBA00022989"/>
    </source>
</evidence>
<accession>A0ABV6NWT0</accession>
<keyword evidence="6" id="KW-1003">Cell membrane</keyword>
<feature type="transmembrane region" description="Helical" evidence="6">
    <location>
        <begin position="36"/>
        <end position="58"/>
    </location>
</feature>
<feature type="transmembrane region" description="Helical" evidence="6">
    <location>
        <begin position="70"/>
        <end position="94"/>
    </location>
</feature>
<dbReference type="PIRSF" id="PIRSF006648">
    <property type="entry name" value="DrrB"/>
    <property type="match status" value="1"/>
</dbReference>
<evidence type="ECO:0000256" key="2">
    <source>
        <dbReference type="ARBA" id="ARBA00022692"/>
    </source>
</evidence>
<proteinExistence type="inferred from homology"/>
<dbReference type="PROSITE" id="PS51012">
    <property type="entry name" value="ABC_TM2"/>
    <property type="match status" value="1"/>
</dbReference>
<evidence type="ECO:0000256" key="6">
    <source>
        <dbReference type="RuleBase" id="RU361157"/>
    </source>
</evidence>
<organism evidence="8 9">
    <name type="scientific">Plantactinospora siamensis</name>
    <dbReference type="NCBI Taxonomy" id="555372"/>
    <lineage>
        <taxon>Bacteria</taxon>
        <taxon>Bacillati</taxon>
        <taxon>Actinomycetota</taxon>
        <taxon>Actinomycetes</taxon>
        <taxon>Micromonosporales</taxon>
        <taxon>Micromonosporaceae</taxon>
        <taxon>Plantactinospora</taxon>
    </lineage>
</organism>
<evidence type="ECO:0000256" key="5">
    <source>
        <dbReference type="ARBA" id="ARBA00023251"/>
    </source>
</evidence>
<dbReference type="InterPro" id="IPR000412">
    <property type="entry name" value="ABC_2_transport"/>
</dbReference>
<dbReference type="Pfam" id="PF01061">
    <property type="entry name" value="ABC2_membrane"/>
    <property type="match status" value="1"/>
</dbReference>
<comment type="caution">
    <text evidence="8">The sequence shown here is derived from an EMBL/GenBank/DDBJ whole genome shotgun (WGS) entry which is preliminary data.</text>
</comment>
<comment type="similarity">
    <text evidence="6">Belongs to the ABC-2 integral membrane protein family.</text>
</comment>
<dbReference type="EMBL" id="JBHLUE010000006">
    <property type="protein sequence ID" value="MFC0564528.1"/>
    <property type="molecule type" value="Genomic_DNA"/>
</dbReference>
<reference evidence="8 9" key="1">
    <citation type="submission" date="2024-09" db="EMBL/GenBank/DDBJ databases">
        <authorList>
            <person name="Sun Q."/>
            <person name="Mori K."/>
        </authorList>
    </citation>
    <scope>NUCLEOTIDE SEQUENCE [LARGE SCALE GENOMIC DNA]</scope>
    <source>
        <strain evidence="8 9">TBRC 2205</strain>
    </source>
</reference>